<dbReference type="PROSITE" id="PS00028">
    <property type="entry name" value="ZINC_FINGER_C2H2_1"/>
    <property type="match status" value="1"/>
</dbReference>
<dbReference type="Gene3D" id="3.30.160.60">
    <property type="entry name" value="Classic Zinc Finger"/>
    <property type="match status" value="1"/>
</dbReference>
<dbReference type="PANTHER" id="PTHR23226">
    <property type="entry name" value="ZINC FINGER AND SCAN DOMAIN-CONTAINING"/>
    <property type="match status" value="1"/>
</dbReference>
<evidence type="ECO:0000313" key="7">
    <source>
        <dbReference type="EMBL" id="NWU87945.1"/>
    </source>
</evidence>
<dbReference type="FunFam" id="3.30.160.60:FF:000358">
    <property type="entry name" value="zinc finger protein 24"/>
    <property type="match status" value="1"/>
</dbReference>
<evidence type="ECO:0000256" key="1">
    <source>
        <dbReference type="ARBA" id="ARBA00022723"/>
    </source>
</evidence>
<name>A0A7K6AD96_ONYCO</name>
<dbReference type="GO" id="GO:0000978">
    <property type="term" value="F:RNA polymerase II cis-regulatory region sequence-specific DNA binding"/>
    <property type="evidence" value="ECO:0007669"/>
    <property type="project" value="TreeGrafter"/>
</dbReference>
<dbReference type="PANTHER" id="PTHR23226:SF377">
    <property type="entry name" value="ZINC FINGER AND SCAN DOMAIN-CONTAINING PROTEIN 20"/>
    <property type="match status" value="1"/>
</dbReference>
<dbReference type="PROSITE" id="PS50157">
    <property type="entry name" value="ZINC_FINGER_C2H2_2"/>
    <property type="match status" value="1"/>
</dbReference>
<dbReference type="InterPro" id="IPR013087">
    <property type="entry name" value="Znf_C2H2_type"/>
</dbReference>
<proteinExistence type="predicted"/>
<dbReference type="Pfam" id="PF00096">
    <property type="entry name" value="zf-C2H2"/>
    <property type="match status" value="1"/>
</dbReference>
<dbReference type="InterPro" id="IPR036236">
    <property type="entry name" value="Znf_C2H2_sf"/>
</dbReference>
<dbReference type="AlphaFoldDB" id="A0A7K6AD96"/>
<dbReference type="GO" id="GO:0008270">
    <property type="term" value="F:zinc ion binding"/>
    <property type="evidence" value="ECO:0007669"/>
    <property type="project" value="UniProtKB-KW"/>
</dbReference>
<dbReference type="EMBL" id="VZRK01001044">
    <property type="protein sequence ID" value="NWU87945.1"/>
    <property type="molecule type" value="Genomic_DNA"/>
</dbReference>
<feature type="non-terminal residue" evidence="7">
    <location>
        <position position="55"/>
    </location>
</feature>
<evidence type="ECO:0000256" key="4">
    <source>
        <dbReference type="ARBA" id="ARBA00022833"/>
    </source>
</evidence>
<evidence type="ECO:0000256" key="5">
    <source>
        <dbReference type="PROSITE-ProRule" id="PRU00042"/>
    </source>
</evidence>
<feature type="domain" description="C2H2-type" evidence="6">
    <location>
        <begin position="17"/>
        <end position="44"/>
    </location>
</feature>
<evidence type="ECO:0000256" key="3">
    <source>
        <dbReference type="ARBA" id="ARBA00022771"/>
    </source>
</evidence>
<dbReference type="OrthoDB" id="9893417at2759"/>
<accession>A0A7K6AD96</accession>
<evidence type="ECO:0000313" key="8">
    <source>
        <dbReference type="Proteomes" id="UP000550309"/>
    </source>
</evidence>
<keyword evidence="3 5" id="KW-0863">Zinc-finger</keyword>
<evidence type="ECO:0000256" key="2">
    <source>
        <dbReference type="ARBA" id="ARBA00022737"/>
    </source>
</evidence>
<protein>
    <submittedName>
        <fullName evidence="7">ZSC20 protein</fullName>
    </submittedName>
</protein>
<keyword evidence="2" id="KW-0677">Repeat</keyword>
<gene>
    <name evidence="7" type="primary">Zscan20_3</name>
    <name evidence="7" type="ORF">ONYCOR_R15717</name>
</gene>
<dbReference type="Proteomes" id="UP000550309">
    <property type="component" value="Unassembled WGS sequence"/>
</dbReference>
<sequence>SSCLICHQIIHTEERPYRCVECGKNFSDCSNLIRHRNIHTVEQPCECPKCGQSCF</sequence>
<organism evidence="7 8">
    <name type="scientific">Onychorhynchus coronatus</name>
    <name type="common">Royal flycatcher</name>
    <dbReference type="NCBI Taxonomy" id="360224"/>
    <lineage>
        <taxon>Eukaryota</taxon>
        <taxon>Metazoa</taxon>
        <taxon>Chordata</taxon>
        <taxon>Craniata</taxon>
        <taxon>Vertebrata</taxon>
        <taxon>Euteleostomi</taxon>
        <taxon>Archelosauria</taxon>
        <taxon>Archosauria</taxon>
        <taxon>Dinosauria</taxon>
        <taxon>Saurischia</taxon>
        <taxon>Theropoda</taxon>
        <taxon>Coelurosauria</taxon>
        <taxon>Aves</taxon>
        <taxon>Neognathae</taxon>
        <taxon>Neoaves</taxon>
        <taxon>Telluraves</taxon>
        <taxon>Australaves</taxon>
        <taxon>Passeriformes</taxon>
        <taxon>Tyrannidae</taxon>
        <taxon>Onychorhynchus</taxon>
    </lineage>
</organism>
<dbReference type="SUPFAM" id="SSF57667">
    <property type="entry name" value="beta-beta-alpha zinc fingers"/>
    <property type="match status" value="1"/>
</dbReference>
<keyword evidence="8" id="KW-1185">Reference proteome</keyword>
<keyword evidence="4" id="KW-0862">Zinc</keyword>
<evidence type="ECO:0000259" key="6">
    <source>
        <dbReference type="PROSITE" id="PS50157"/>
    </source>
</evidence>
<dbReference type="GO" id="GO:0000981">
    <property type="term" value="F:DNA-binding transcription factor activity, RNA polymerase II-specific"/>
    <property type="evidence" value="ECO:0007669"/>
    <property type="project" value="TreeGrafter"/>
</dbReference>
<keyword evidence="1" id="KW-0479">Metal-binding</keyword>
<comment type="caution">
    <text evidence="7">The sequence shown here is derived from an EMBL/GenBank/DDBJ whole genome shotgun (WGS) entry which is preliminary data.</text>
</comment>
<feature type="non-terminal residue" evidence="7">
    <location>
        <position position="1"/>
    </location>
</feature>
<reference evidence="7 8" key="1">
    <citation type="submission" date="2019-09" db="EMBL/GenBank/DDBJ databases">
        <title>Bird 10,000 Genomes (B10K) Project - Family phase.</title>
        <authorList>
            <person name="Zhang G."/>
        </authorList>
    </citation>
    <scope>NUCLEOTIDE SEQUENCE [LARGE SCALE GENOMIC DNA]</scope>
    <source>
        <strain evidence="7">B10K-DU-028-75</strain>
        <tissue evidence="7">Mixed tissue sample</tissue>
    </source>
</reference>